<gene>
    <name evidence="2" type="ORF">ACFQ2F_11405</name>
</gene>
<keyword evidence="1" id="KW-0472">Membrane</keyword>
<accession>A0ABW3JBH3</accession>
<dbReference type="Pfam" id="PF09933">
    <property type="entry name" value="DUF2165"/>
    <property type="match status" value="1"/>
</dbReference>
<sequence>MPVSSPGMTLVGLAGTLSLMLIARLAKIVMVLCLAAFCGLVAYDNIADYEANYGFVGHVLSMEDTFKDNPLRDRAIKDEGVWRAAYAGIIATEAITGLLFLFGAIQLMLALRKPAPEFQRAKTFVVAGATLGFLLWFFGFMVVGGEFFAMWQSKEWNGQEAAFRFYATMLLVLIFVMMRDDVPEEGSPGA</sequence>
<name>A0ABW3JBH3_9HYPH</name>
<dbReference type="RefSeq" id="WP_379089940.1">
    <property type="nucleotide sequence ID" value="NZ_JBHTJO010000001.1"/>
</dbReference>
<evidence type="ECO:0000313" key="3">
    <source>
        <dbReference type="Proteomes" id="UP001597102"/>
    </source>
</evidence>
<dbReference type="Proteomes" id="UP001597102">
    <property type="component" value="Unassembled WGS sequence"/>
</dbReference>
<proteinExistence type="predicted"/>
<keyword evidence="1" id="KW-1133">Transmembrane helix</keyword>
<keyword evidence="1" id="KW-0812">Transmembrane</keyword>
<protein>
    <submittedName>
        <fullName evidence="2">DUF2165 family protein</fullName>
    </submittedName>
</protein>
<evidence type="ECO:0000313" key="2">
    <source>
        <dbReference type="EMBL" id="MFD0987702.1"/>
    </source>
</evidence>
<dbReference type="InterPro" id="IPR018681">
    <property type="entry name" value="DUF2165_transmembrane"/>
</dbReference>
<organism evidence="2 3">
    <name type="scientific">Methyloligella solikamskensis</name>
    <dbReference type="NCBI Taxonomy" id="1177756"/>
    <lineage>
        <taxon>Bacteria</taxon>
        <taxon>Pseudomonadati</taxon>
        <taxon>Pseudomonadota</taxon>
        <taxon>Alphaproteobacteria</taxon>
        <taxon>Hyphomicrobiales</taxon>
        <taxon>Hyphomicrobiaceae</taxon>
        <taxon>Methyloligella</taxon>
    </lineage>
</organism>
<feature type="transmembrane region" description="Helical" evidence="1">
    <location>
        <begin position="84"/>
        <end position="111"/>
    </location>
</feature>
<feature type="transmembrane region" description="Helical" evidence="1">
    <location>
        <begin position="123"/>
        <end position="149"/>
    </location>
</feature>
<feature type="transmembrane region" description="Helical" evidence="1">
    <location>
        <begin position="161"/>
        <end position="178"/>
    </location>
</feature>
<keyword evidence="3" id="KW-1185">Reference proteome</keyword>
<dbReference type="EMBL" id="JBHTJO010000001">
    <property type="protein sequence ID" value="MFD0987702.1"/>
    <property type="molecule type" value="Genomic_DNA"/>
</dbReference>
<reference evidence="3" key="1">
    <citation type="journal article" date="2019" name="Int. J. Syst. Evol. Microbiol.">
        <title>The Global Catalogue of Microorganisms (GCM) 10K type strain sequencing project: providing services to taxonomists for standard genome sequencing and annotation.</title>
        <authorList>
            <consortium name="The Broad Institute Genomics Platform"/>
            <consortium name="The Broad Institute Genome Sequencing Center for Infectious Disease"/>
            <person name="Wu L."/>
            <person name="Ma J."/>
        </authorList>
    </citation>
    <scope>NUCLEOTIDE SEQUENCE [LARGE SCALE GENOMIC DNA]</scope>
    <source>
        <strain evidence="3">CCUG 61697</strain>
    </source>
</reference>
<evidence type="ECO:0000256" key="1">
    <source>
        <dbReference type="SAM" id="Phobius"/>
    </source>
</evidence>
<feature type="transmembrane region" description="Helical" evidence="1">
    <location>
        <begin position="21"/>
        <end position="43"/>
    </location>
</feature>
<comment type="caution">
    <text evidence="2">The sequence shown here is derived from an EMBL/GenBank/DDBJ whole genome shotgun (WGS) entry which is preliminary data.</text>
</comment>